<sequence>MTPKLSPRSLPLFTLFSAFVGFTPACSGDMQDASDSETTSGLSASDDECAARGLLASAPFTCTAMKSAFFFAGDWQNGIKYYEYPSVDNRDKYTLHPADPKHLGWSEQQTNRNFAIDQISLAGFNVIDMSTWGPRGTDNWAQYAPMQTSTLAHDELFETSLNRNILIIPVVEDFKPTSNSRGISFPLDFGQNKRLRDAIVDLVNRYIRYPKNAKWPSKWAQVYDAEPKPRYAITLMHVWSQVLSASDPRADETFASWIHQLAEDVKAETTFDVGFLLDAFPPDPDYPNAYYLTPQKAGTHLKQTREVLAIRPYLSELFKMKLSDDERFRTKRSEAVGWIAEGLPYILDISAGYDGRFVHQNPYVYGNDDIWRNDQGAIRGLGQSGISFTAWNGFTEGWAGMPTSESGRDGTPGDAWNLWLKATLSDDARSCHYEHFINGRPTHKLTGPICEKWVAKDGNRGPLGMPLTGLKGNQTTGVTRAEFQFGYVLHKGGTIAHEVHGLIAKKYAQLGLDGSYLKAPISDQEDLTTCAGGVRGAISRFEGGTIDWCDGWPEARNH</sequence>
<proteinExistence type="predicted"/>
<protein>
    <submittedName>
        <fullName evidence="2">Uncharacterized protein</fullName>
    </submittedName>
</protein>
<reference evidence="2" key="1">
    <citation type="submission" date="2021-12" db="EMBL/GenBank/DDBJ databases">
        <title>Discovery of the Pendulisporaceae a myxobacterial family with distinct sporulation behavior and unique specialized metabolism.</title>
        <authorList>
            <person name="Garcia R."/>
            <person name="Popoff A."/>
            <person name="Bader C.D."/>
            <person name="Loehr J."/>
            <person name="Walesch S."/>
            <person name="Walt C."/>
            <person name="Boldt J."/>
            <person name="Bunk B."/>
            <person name="Haeckl F.J.F.P.J."/>
            <person name="Gunesch A.P."/>
            <person name="Birkelbach J."/>
            <person name="Nuebel U."/>
            <person name="Pietschmann T."/>
            <person name="Bach T."/>
            <person name="Mueller R."/>
        </authorList>
    </citation>
    <scope>NUCLEOTIDE SEQUENCE</scope>
    <source>
        <strain evidence="2">MSr11367</strain>
    </source>
</reference>
<keyword evidence="3" id="KW-1185">Reference proteome</keyword>
<name>A0ABZ2LCI2_9BACT</name>
<evidence type="ECO:0000313" key="3">
    <source>
        <dbReference type="Proteomes" id="UP001374803"/>
    </source>
</evidence>
<feature type="chain" id="PRO_5045073779" evidence="1">
    <location>
        <begin position="28"/>
        <end position="558"/>
    </location>
</feature>
<dbReference type="Proteomes" id="UP001374803">
    <property type="component" value="Chromosome"/>
</dbReference>
<evidence type="ECO:0000256" key="1">
    <source>
        <dbReference type="SAM" id="SignalP"/>
    </source>
</evidence>
<feature type="signal peptide" evidence="1">
    <location>
        <begin position="1"/>
        <end position="27"/>
    </location>
</feature>
<keyword evidence="1" id="KW-0732">Signal</keyword>
<dbReference type="RefSeq" id="WP_394838290.1">
    <property type="nucleotide sequence ID" value="NZ_CP089929.1"/>
</dbReference>
<gene>
    <name evidence="2" type="ORF">LVJ94_15405</name>
</gene>
<dbReference type="EMBL" id="CP089983">
    <property type="protein sequence ID" value="WXB08619.1"/>
    <property type="molecule type" value="Genomic_DNA"/>
</dbReference>
<evidence type="ECO:0000313" key="2">
    <source>
        <dbReference type="EMBL" id="WXB08619.1"/>
    </source>
</evidence>
<dbReference type="Pfam" id="PF08310">
    <property type="entry name" value="LGFP"/>
    <property type="match status" value="1"/>
</dbReference>
<organism evidence="2 3">
    <name type="scientific">Pendulispora rubella</name>
    <dbReference type="NCBI Taxonomy" id="2741070"/>
    <lineage>
        <taxon>Bacteria</taxon>
        <taxon>Pseudomonadati</taxon>
        <taxon>Myxococcota</taxon>
        <taxon>Myxococcia</taxon>
        <taxon>Myxococcales</taxon>
        <taxon>Sorangiineae</taxon>
        <taxon>Pendulisporaceae</taxon>
        <taxon>Pendulispora</taxon>
    </lineage>
</organism>
<accession>A0ABZ2LCI2</accession>
<dbReference type="InterPro" id="IPR013207">
    <property type="entry name" value="LGFP"/>
</dbReference>